<dbReference type="AlphaFoldDB" id="A0A4S4E2A8"/>
<dbReference type="GO" id="GO:0004842">
    <property type="term" value="F:ubiquitin-protein transferase activity"/>
    <property type="evidence" value="ECO:0007669"/>
    <property type="project" value="TreeGrafter"/>
</dbReference>
<feature type="region of interest" description="Disordered" evidence="5">
    <location>
        <begin position="24"/>
        <end position="45"/>
    </location>
</feature>
<dbReference type="PANTHER" id="PTHR42647:SF5">
    <property type="entry name" value="SBP (S-RIBONUCLEASE BINDING PROTEIN) FAMILY PROTEIN"/>
    <property type="match status" value="1"/>
</dbReference>
<feature type="coiled-coil region" evidence="4">
    <location>
        <begin position="189"/>
        <end position="251"/>
    </location>
</feature>
<evidence type="ECO:0000313" key="7">
    <source>
        <dbReference type="Proteomes" id="UP000306102"/>
    </source>
</evidence>
<evidence type="ECO:0000313" key="6">
    <source>
        <dbReference type="EMBL" id="THG09981.1"/>
    </source>
</evidence>
<comment type="caution">
    <text evidence="6">The sequence shown here is derived from an EMBL/GenBank/DDBJ whole genome shotgun (WGS) entry which is preliminary data.</text>
</comment>
<name>A0A4S4E2A8_CAMSN</name>
<sequence>MAVQAQYPSNVLLLNRSVQEGKNQLGNDYSLQPQPGGRGGGFLDQSHMIFANGAGGTNPRKRGREITATTTSPFNPCFSIQSQSPQLIDLTQLHTHQIQSPNVVSTGLRLAFEDQQQQQLQPQQQQQQQRTLSPQSSVLSSLLSEDFATQIRQQRDEIQQFLQAQGEHLRRTLAEKRQTHYRALLGAAEESVARRLREKEAEVEKAARRNAELSARAAQLSAEAQAWQARARAQEATAAALQEQLQQAIMSGGGEERGEEMGCSGGGEAEDAESAYIDPDRVVETSGPSCKNVVLWPKRALSVSPSESPLLRRKTKKKGEKEEKGGGGGGGGGRRRTGWGIFTGEEEEAEAGPEATAVVLRRSLVLRRPAAARRRWW</sequence>
<reference evidence="6 7" key="1">
    <citation type="journal article" date="2018" name="Proc. Natl. Acad. Sci. U.S.A.">
        <title>Draft genome sequence of Camellia sinensis var. sinensis provides insights into the evolution of the tea genome and tea quality.</title>
        <authorList>
            <person name="Wei C."/>
            <person name="Yang H."/>
            <person name="Wang S."/>
            <person name="Zhao J."/>
            <person name="Liu C."/>
            <person name="Gao L."/>
            <person name="Xia E."/>
            <person name="Lu Y."/>
            <person name="Tai Y."/>
            <person name="She G."/>
            <person name="Sun J."/>
            <person name="Cao H."/>
            <person name="Tong W."/>
            <person name="Gao Q."/>
            <person name="Li Y."/>
            <person name="Deng W."/>
            <person name="Jiang X."/>
            <person name="Wang W."/>
            <person name="Chen Q."/>
            <person name="Zhang S."/>
            <person name="Li H."/>
            <person name="Wu J."/>
            <person name="Wang P."/>
            <person name="Li P."/>
            <person name="Shi C."/>
            <person name="Zheng F."/>
            <person name="Jian J."/>
            <person name="Huang B."/>
            <person name="Shan D."/>
            <person name="Shi M."/>
            <person name="Fang C."/>
            <person name="Yue Y."/>
            <person name="Li F."/>
            <person name="Li D."/>
            <person name="Wei S."/>
            <person name="Han B."/>
            <person name="Jiang C."/>
            <person name="Yin Y."/>
            <person name="Xia T."/>
            <person name="Zhang Z."/>
            <person name="Bennetzen J.L."/>
            <person name="Zhao S."/>
            <person name="Wan X."/>
        </authorList>
    </citation>
    <scope>NUCLEOTIDE SEQUENCE [LARGE SCALE GENOMIC DNA]</scope>
    <source>
        <strain evidence="7">cv. Shuchazao</strain>
        <tissue evidence="6">Leaf</tissue>
    </source>
</reference>
<proteinExistence type="predicted"/>
<dbReference type="EMBL" id="SDRB02008097">
    <property type="protein sequence ID" value="THG09981.1"/>
    <property type="molecule type" value="Genomic_DNA"/>
</dbReference>
<evidence type="ECO:0000256" key="1">
    <source>
        <dbReference type="ARBA" id="ARBA00022723"/>
    </source>
</evidence>
<evidence type="ECO:0000256" key="5">
    <source>
        <dbReference type="SAM" id="MobiDB-lite"/>
    </source>
</evidence>
<protein>
    <submittedName>
        <fullName evidence="6">Uncharacterized protein</fullName>
    </submittedName>
</protein>
<evidence type="ECO:0000256" key="3">
    <source>
        <dbReference type="ARBA" id="ARBA00022833"/>
    </source>
</evidence>
<accession>A0A4S4E2A8</accession>
<keyword evidence="4" id="KW-0175">Coiled coil</keyword>
<keyword evidence="2" id="KW-0863">Zinc-finger</keyword>
<keyword evidence="7" id="KW-1185">Reference proteome</keyword>
<feature type="region of interest" description="Disordered" evidence="5">
    <location>
        <begin position="304"/>
        <end position="354"/>
    </location>
</feature>
<feature type="compositionally biased region" description="Polar residues" evidence="5">
    <location>
        <begin position="24"/>
        <end position="33"/>
    </location>
</feature>
<evidence type="ECO:0000256" key="2">
    <source>
        <dbReference type="ARBA" id="ARBA00022771"/>
    </source>
</evidence>
<keyword evidence="3" id="KW-0862">Zinc</keyword>
<dbReference type="PANTHER" id="PTHR42647">
    <property type="entry name" value="SBP (S-RIBONUCLEASE BINDING PROTEIN) FAMILY PROTEIN"/>
    <property type="match status" value="1"/>
</dbReference>
<organism evidence="6 7">
    <name type="scientific">Camellia sinensis var. sinensis</name>
    <name type="common">China tea</name>
    <dbReference type="NCBI Taxonomy" id="542762"/>
    <lineage>
        <taxon>Eukaryota</taxon>
        <taxon>Viridiplantae</taxon>
        <taxon>Streptophyta</taxon>
        <taxon>Embryophyta</taxon>
        <taxon>Tracheophyta</taxon>
        <taxon>Spermatophyta</taxon>
        <taxon>Magnoliopsida</taxon>
        <taxon>eudicotyledons</taxon>
        <taxon>Gunneridae</taxon>
        <taxon>Pentapetalae</taxon>
        <taxon>asterids</taxon>
        <taxon>Ericales</taxon>
        <taxon>Theaceae</taxon>
        <taxon>Camellia</taxon>
    </lineage>
</organism>
<dbReference type="STRING" id="542762.A0A4S4E2A8"/>
<dbReference type="Proteomes" id="UP000306102">
    <property type="component" value="Unassembled WGS sequence"/>
</dbReference>
<gene>
    <name evidence="6" type="ORF">TEA_012675</name>
</gene>
<keyword evidence="1" id="KW-0479">Metal-binding</keyword>
<evidence type="ECO:0000256" key="4">
    <source>
        <dbReference type="SAM" id="Coils"/>
    </source>
</evidence>
<dbReference type="GO" id="GO:0008270">
    <property type="term" value="F:zinc ion binding"/>
    <property type="evidence" value="ECO:0007669"/>
    <property type="project" value="UniProtKB-KW"/>
</dbReference>